<gene>
    <name evidence="13" type="ORF">OEA41_004039</name>
</gene>
<evidence type="ECO:0000256" key="5">
    <source>
        <dbReference type="ARBA" id="ARBA00042398"/>
    </source>
</evidence>
<comment type="similarity">
    <text evidence="1">Belongs to the ADP-ribosylglycohydrolase family.</text>
</comment>
<evidence type="ECO:0000313" key="13">
    <source>
        <dbReference type="EMBL" id="KAK3171955.1"/>
    </source>
</evidence>
<evidence type="ECO:0000256" key="3">
    <source>
        <dbReference type="ARBA" id="ARBA00022801"/>
    </source>
</evidence>
<feature type="binding site" evidence="12">
    <location>
        <position position="287"/>
    </location>
    <ligand>
        <name>Mg(2+)</name>
        <dbReference type="ChEBI" id="CHEBI:18420"/>
        <label>1</label>
    </ligand>
</feature>
<dbReference type="GO" id="GO:0004649">
    <property type="term" value="F:poly(ADP-ribose) glycohydrolase activity"/>
    <property type="evidence" value="ECO:0007669"/>
    <property type="project" value="UniProtKB-EC"/>
</dbReference>
<comment type="caution">
    <text evidence="13">The sequence shown here is derived from an EMBL/GenBank/DDBJ whole genome shotgun (WGS) entry which is preliminary data.</text>
</comment>
<feature type="binding site" evidence="12">
    <location>
        <position position="55"/>
    </location>
    <ligand>
        <name>Mg(2+)</name>
        <dbReference type="ChEBI" id="CHEBI:18420"/>
        <label>1</label>
    </ligand>
</feature>
<keyword evidence="12" id="KW-0460">Magnesium</keyword>
<feature type="binding site" evidence="12">
    <location>
        <position position="290"/>
    </location>
    <ligand>
        <name>Mg(2+)</name>
        <dbReference type="ChEBI" id="CHEBI:18420"/>
        <label>1</label>
    </ligand>
</feature>
<reference evidence="13" key="1">
    <citation type="submission" date="2022-11" db="EMBL/GenBank/DDBJ databases">
        <title>Chromosomal genome sequence assembly and mating type (MAT) locus characterization of the leprose asexual lichenized fungus Lepraria neglecta (Nyl.) Erichsen.</title>
        <authorList>
            <person name="Allen J.L."/>
            <person name="Pfeffer B."/>
        </authorList>
    </citation>
    <scope>NUCLEOTIDE SEQUENCE</scope>
    <source>
        <strain evidence="13">Allen 5258</strain>
    </source>
</reference>
<proteinExistence type="inferred from homology"/>
<dbReference type="InterPro" id="IPR050792">
    <property type="entry name" value="ADP-ribosylglycohydrolase"/>
</dbReference>
<dbReference type="PANTHER" id="PTHR16222">
    <property type="entry name" value="ADP-RIBOSYLGLYCOHYDROLASE"/>
    <property type="match status" value="1"/>
</dbReference>
<evidence type="ECO:0000256" key="11">
    <source>
        <dbReference type="ARBA" id="ARBA00049015"/>
    </source>
</evidence>
<feature type="binding site" evidence="12">
    <location>
        <position position="289"/>
    </location>
    <ligand>
        <name>Mg(2+)</name>
        <dbReference type="ChEBI" id="CHEBI:18420"/>
        <label>1</label>
    </ligand>
</feature>
<dbReference type="EC" id="3.2.1.143" evidence="2"/>
<keyword evidence="3" id="KW-0378">Hydrolase</keyword>
<keyword evidence="14" id="KW-1185">Reference proteome</keyword>
<dbReference type="SUPFAM" id="SSF101478">
    <property type="entry name" value="ADP-ribosylglycohydrolase"/>
    <property type="match status" value="1"/>
</dbReference>
<dbReference type="AlphaFoldDB" id="A0AAE0DJS7"/>
<organism evidence="13 14">
    <name type="scientific">Lepraria neglecta</name>
    <dbReference type="NCBI Taxonomy" id="209136"/>
    <lineage>
        <taxon>Eukaryota</taxon>
        <taxon>Fungi</taxon>
        <taxon>Dikarya</taxon>
        <taxon>Ascomycota</taxon>
        <taxon>Pezizomycotina</taxon>
        <taxon>Lecanoromycetes</taxon>
        <taxon>OSLEUM clade</taxon>
        <taxon>Lecanoromycetidae</taxon>
        <taxon>Lecanorales</taxon>
        <taxon>Lecanorineae</taxon>
        <taxon>Stereocaulaceae</taxon>
        <taxon>Lepraria</taxon>
    </lineage>
</organism>
<dbReference type="InterPro" id="IPR005502">
    <property type="entry name" value="Ribosyl_crysJ1"/>
</dbReference>
<dbReference type="Gene3D" id="1.10.4080.10">
    <property type="entry name" value="ADP-ribosylation/Crystallin J1"/>
    <property type="match status" value="1"/>
</dbReference>
<feature type="binding site" evidence="12">
    <location>
        <position position="53"/>
    </location>
    <ligand>
        <name>Mg(2+)</name>
        <dbReference type="ChEBI" id="CHEBI:18420"/>
        <label>1</label>
    </ligand>
</feature>
<evidence type="ECO:0000256" key="2">
    <source>
        <dbReference type="ARBA" id="ARBA00012255"/>
    </source>
</evidence>
<evidence type="ECO:0000256" key="10">
    <source>
        <dbReference type="ARBA" id="ARBA00043193"/>
    </source>
</evidence>
<dbReference type="GO" id="GO:0046872">
    <property type="term" value="F:metal ion binding"/>
    <property type="evidence" value="ECO:0007669"/>
    <property type="project" value="UniProtKB-KW"/>
</dbReference>
<evidence type="ECO:0000256" key="9">
    <source>
        <dbReference type="ARBA" id="ARBA00043187"/>
    </source>
</evidence>
<evidence type="ECO:0000256" key="4">
    <source>
        <dbReference type="ARBA" id="ARBA00041057"/>
    </source>
</evidence>
<comment type="cofactor">
    <cofactor evidence="12">
        <name>Mg(2+)</name>
        <dbReference type="ChEBI" id="CHEBI:18420"/>
    </cofactor>
    <text evidence="12">Binds 2 magnesium ions per subunit.</text>
</comment>
<dbReference type="Proteomes" id="UP001276659">
    <property type="component" value="Unassembled WGS sequence"/>
</dbReference>
<evidence type="ECO:0000313" key="14">
    <source>
        <dbReference type="Proteomes" id="UP001276659"/>
    </source>
</evidence>
<protein>
    <recommendedName>
        <fullName evidence="4">ADP-ribosylhydrolase ARH3</fullName>
        <ecNumber evidence="2">3.2.1.143</ecNumber>
    </recommendedName>
    <alternativeName>
        <fullName evidence="5">ADP-ribose glycohydrolase ARH3</fullName>
    </alternativeName>
    <alternativeName>
        <fullName evidence="6">ADP-ribosylhydrolase 3</fullName>
    </alternativeName>
    <alternativeName>
        <fullName evidence="9">O-acetyl-ADP-ribose deacetylase ARH3</fullName>
    </alternativeName>
    <alternativeName>
        <fullName evidence="10">Poly(ADP-ribose) glycohydrolase ARH3</fullName>
    </alternativeName>
    <alternativeName>
        <fullName evidence="8">[Protein ADP-ribosylarginine] hydrolase-like protein 2</fullName>
    </alternativeName>
    <alternativeName>
        <fullName evidence="7">[Protein ADP-ribosylserine] hydrolase</fullName>
    </alternativeName>
</protein>
<evidence type="ECO:0000256" key="7">
    <source>
        <dbReference type="ARBA" id="ARBA00042722"/>
    </source>
</evidence>
<feature type="binding site" evidence="12">
    <location>
        <position position="54"/>
    </location>
    <ligand>
        <name>Mg(2+)</name>
        <dbReference type="ChEBI" id="CHEBI:18420"/>
        <label>1</label>
    </ligand>
</feature>
<evidence type="ECO:0000256" key="1">
    <source>
        <dbReference type="ARBA" id="ARBA00010702"/>
    </source>
</evidence>
<sequence>MITTSSRIRGSLYGVAVVDALGGPVEFRRRGSFPPVTKFRYNSNFDLAPGTWTDDTSMTLCLAQSMVEKEGRFDALDQVKKYVKWWDAGYMSATGFCFDIGNATRQALGIWEKCIKDGDADEKRVESYQDVINKKLGHEMSCGNGSLMRCAPIPLIYHRSPSLAQQYAALASKATHPHPTCLEACQIYAYLITNILSNLGIDKTDLWDSFKRFEFATKHKDGSTAIPSVLCDLFSKYPTLTSFQQKREDEIKSSGYVVHTLEAALWVFWTTETFREGALKVVNLGDDADTVGSVYGGMAGAWYGIESIPEEWIDGLQAKRMVDEVVDGVVKLAEEGGYGEESSRNDQLFTLADSPV</sequence>
<accession>A0AAE0DJS7</accession>
<keyword evidence="12" id="KW-0479">Metal-binding</keyword>
<evidence type="ECO:0000256" key="12">
    <source>
        <dbReference type="PIRSR" id="PIRSR605502-1"/>
    </source>
</evidence>
<dbReference type="InterPro" id="IPR036705">
    <property type="entry name" value="Ribosyl_crysJ1_sf"/>
</dbReference>
<evidence type="ECO:0000256" key="6">
    <source>
        <dbReference type="ARBA" id="ARBA00042471"/>
    </source>
</evidence>
<dbReference type="Pfam" id="PF03747">
    <property type="entry name" value="ADP_ribosyl_GH"/>
    <property type="match status" value="1"/>
</dbReference>
<comment type="catalytic activity">
    <reaction evidence="11">
        <text>alpha-NAD(+) + H2O = ADP-D-ribose + nicotinamide + H(+)</text>
        <dbReference type="Rhea" id="RHEA:68792"/>
        <dbReference type="ChEBI" id="CHEBI:15377"/>
        <dbReference type="ChEBI" id="CHEBI:15378"/>
        <dbReference type="ChEBI" id="CHEBI:17154"/>
        <dbReference type="ChEBI" id="CHEBI:57967"/>
        <dbReference type="ChEBI" id="CHEBI:77017"/>
    </reaction>
</comment>
<evidence type="ECO:0000256" key="8">
    <source>
        <dbReference type="ARBA" id="ARBA00042850"/>
    </source>
</evidence>
<dbReference type="EMBL" id="JASNWA010000008">
    <property type="protein sequence ID" value="KAK3171955.1"/>
    <property type="molecule type" value="Genomic_DNA"/>
</dbReference>
<name>A0AAE0DJS7_9LECA</name>
<dbReference type="PANTHER" id="PTHR16222:SF24">
    <property type="entry name" value="ADP-RIBOSYLHYDROLASE ARH3"/>
    <property type="match status" value="1"/>
</dbReference>